<dbReference type="Proteomes" id="UP000828390">
    <property type="component" value="Unassembled WGS sequence"/>
</dbReference>
<reference evidence="2" key="1">
    <citation type="journal article" date="2019" name="bioRxiv">
        <title>The Genome of the Zebra Mussel, Dreissena polymorpha: A Resource for Invasive Species Research.</title>
        <authorList>
            <person name="McCartney M.A."/>
            <person name="Auch B."/>
            <person name="Kono T."/>
            <person name="Mallez S."/>
            <person name="Zhang Y."/>
            <person name="Obille A."/>
            <person name="Becker A."/>
            <person name="Abrahante J.E."/>
            <person name="Garbe J."/>
            <person name="Badalamenti J.P."/>
            <person name="Herman A."/>
            <person name="Mangelson H."/>
            <person name="Liachko I."/>
            <person name="Sullivan S."/>
            <person name="Sone E.D."/>
            <person name="Koren S."/>
            <person name="Silverstein K.A.T."/>
            <person name="Beckman K.B."/>
            <person name="Gohl D.M."/>
        </authorList>
    </citation>
    <scope>NUCLEOTIDE SEQUENCE</scope>
    <source>
        <strain evidence="2">Duluth1</strain>
        <tissue evidence="2">Whole animal</tissue>
    </source>
</reference>
<evidence type="ECO:0000259" key="1">
    <source>
        <dbReference type="Pfam" id="PF11648"/>
    </source>
</evidence>
<comment type="caution">
    <text evidence="2">The sequence shown here is derived from an EMBL/GenBank/DDBJ whole genome shotgun (WGS) entry which is preliminary data.</text>
</comment>
<name>A0A9D4I147_DREPO</name>
<evidence type="ECO:0000313" key="3">
    <source>
        <dbReference type="Proteomes" id="UP000828390"/>
    </source>
</evidence>
<dbReference type="Pfam" id="PF11648">
    <property type="entry name" value="RIG-I_C-RD"/>
    <property type="match status" value="1"/>
</dbReference>
<dbReference type="AlphaFoldDB" id="A0A9D4I147"/>
<feature type="domain" description="RLR CTR" evidence="1">
    <location>
        <begin position="1"/>
        <end position="57"/>
    </location>
</feature>
<reference evidence="2" key="2">
    <citation type="submission" date="2020-11" db="EMBL/GenBank/DDBJ databases">
        <authorList>
            <person name="McCartney M.A."/>
            <person name="Auch B."/>
            <person name="Kono T."/>
            <person name="Mallez S."/>
            <person name="Becker A."/>
            <person name="Gohl D.M."/>
            <person name="Silverstein K.A.T."/>
            <person name="Koren S."/>
            <person name="Bechman K.B."/>
            <person name="Herman A."/>
            <person name="Abrahante J.E."/>
            <person name="Garbe J."/>
        </authorList>
    </citation>
    <scope>NUCLEOTIDE SEQUENCE</scope>
    <source>
        <strain evidence="2">Duluth1</strain>
        <tissue evidence="2">Whole animal</tissue>
    </source>
</reference>
<gene>
    <name evidence="2" type="ORF">DPMN_180954</name>
</gene>
<protein>
    <recommendedName>
        <fullName evidence="1">RLR CTR domain-containing protein</fullName>
    </recommendedName>
</protein>
<dbReference type="Gene3D" id="2.170.150.30">
    <property type="entry name" value="RIG-I-like receptor, C-terminal regulatory domain"/>
    <property type="match status" value="1"/>
</dbReference>
<organism evidence="2 3">
    <name type="scientific">Dreissena polymorpha</name>
    <name type="common">Zebra mussel</name>
    <name type="synonym">Mytilus polymorpha</name>
    <dbReference type="NCBI Taxonomy" id="45954"/>
    <lineage>
        <taxon>Eukaryota</taxon>
        <taxon>Metazoa</taxon>
        <taxon>Spiralia</taxon>
        <taxon>Lophotrochozoa</taxon>
        <taxon>Mollusca</taxon>
        <taxon>Bivalvia</taxon>
        <taxon>Autobranchia</taxon>
        <taxon>Heteroconchia</taxon>
        <taxon>Euheterodonta</taxon>
        <taxon>Imparidentia</taxon>
        <taxon>Neoheterodontei</taxon>
        <taxon>Myida</taxon>
        <taxon>Dreissenoidea</taxon>
        <taxon>Dreissenidae</taxon>
        <taxon>Dreissena</taxon>
    </lineage>
</organism>
<dbReference type="EMBL" id="JAIWYP010000010">
    <property type="protein sequence ID" value="KAH3746546.1"/>
    <property type="molecule type" value="Genomic_DNA"/>
</dbReference>
<evidence type="ECO:0000313" key="2">
    <source>
        <dbReference type="EMBL" id="KAH3746546.1"/>
    </source>
</evidence>
<keyword evidence="3" id="KW-1185">Reference proteome</keyword>
<accession>A0A9D4I147</accession>
<dbReference type="InterPro" id="IPR021673">
    <property type="entry name" value="RLR_CTR"/>
</dbReference>
<sequence>MYCKECLSDWGIADQRGENRYLLKLQSFKMMNLRTEKKNSYKKWLDVSYEIPEIGADERQKET</sequence>
<proteinExistence type="predicted"/>
<dbReference type="InterPro" id="IPR038557">
    <property type="entry name" value="RLR_C_sf"/>
</dbReference>